<keyword evidence="3" id="KW-1185">Reference proteome</keyword>
<evidence type="ECO:0000313" key="3">
    <source>
        <dbReference type="Proteomes" id="UP000002439"/>
    </source>
</evidence>
<dbReference type="eggNOG" id="arCOG12505">
    <property type="taxonomic scope" value="Archaea"/>
</dbReference>
<dbReference type="STRING" id="178306.PAE1437"/>
<reference evidence="2 3" key="1">
    <citation type="journal article" date="2002" name="Proc. Natl. Acad. Sci. U.S.A.">
        <title>Genome sequence of the hyperthermophilic crenarchaeon Pyrobaculum aerophilum.</title>
        <authorList>
            <person name="Fitz-Gibbon S.T."/>
            <person name="Ladner H."/>
            <person name="Kim U.J."/>
            <person name="Stetter K.O."/>
            <person name="Simon M.I."/>
            <person name="Miller J.H."/>
        </authorList>
    </citation>
    <scope>NUCLEOTIDE SEQUENCE [LARGE SCALE GENOMIC DNA]</scope>
    <source>
        <strain evidence="3">ATCC 51768 / DSM 7523 / JCM 9630 / CIP 104966 / NBRC 100827 / IM2</strain>
    </source>
</reference>
<name>Q8ZX63_PYRAE</name>
<dbReference type="HOGENOM" id="CLU_2366321_0_0_2"/>
<dbReference type="PATRIC" id="fig|178306.9.peg.1065"/>
<proteinExistence type="predicted"/>
<dbReference type="AlphaFoldDB" id="Q8ZX63"/>
<protein>
    <submittedName>
        <fullName evidence="2">Uncharacterized protein</fullName>
    </submittedName>
</protein>
<dbReference type="EMBL" id="AE009441">
    <property type="protein sequence ID" value="AAL63486.1"/>
    <property type="molecule type" value="Genomic_DNA"/>
</dbReference>
<evidence type="ECO:0000313" key="2">
    <source>
        <dbReference type="EMBL" id="AAL63486.1"/>
    </source>
</evidence>
<dbReference type="KEGG" id="pai:PAE1437"/>
<dbReference type="Proteomes" id="UP000002439">
    <property type="component" value="Chromosome"/>
</dbReference>
<feature type="region of interest" description="Disordered" evidence="1">
    <location>
        <begin position="15"/>
        <end position="37"/>
    </location>
</feature>
<dbReference type="InParanoid" id="Q8ZX63"/>
<sequence>MFSALVAILMLWPSPGGANPQPAPNASMPDEPDIKETRGKVKRVWTSENYSRVLEEEYYIDAAPVRNFTVRPGYNKYETPLSPLSGTCTRGMSLT</sequence>
<evidence type="ECO:0000256" key="1">
    <source>
        <dbReference type="SAM" id="MobiDB-lite"/>
    </source>
</evidence>
<organism evidence="2 3">
    <name type="scientific">Pyrobaculum aerophilum (strain ATCC 51768 / DSM 7523 / JCM 9630 / CIP 104966 / NBRC 100827 / IM2)</name>
    <dbReference type="NCBI Taxonomy" id="178306"/>
    <lineage>
        <taxon>Archaea</taxon>
        <taxon>Thermoproteota</taxon>
        <taxon>Thermoprotei</taxon>
        <taxon>Thermoproteales</taxon>
        <taxon>Thermoproteaceae</taxon>
        <taxon>Pyrobaculum</taxon>
    </lineage>
</organism>
<gene>
    <name evidence="2" type="ordered locus">PAE1437</name>
</gene>
<feature type="compositionally biased region" description="Low complexity" evidence="1">
    <location>
        <begin position="15"/>
        <end position="27"/>
    </location>
</feature>
<accession>Q8ZX63</accession>
<dbReference type="EnsemblBacteria" id="AAL63486">
    <property type="protein sequence ID" value="AAL63486"/>
    <property type="gene ID" value="PAE1437"/>
</dbReference>